<gene>
    <name evidence="1" type="ORF">SRO942_LOCUS51275</name>
</gene>
<sequence>LAILNDKYSSNLFTLIPKTTSTIRWGGKYQALKAVYESFREIVEALDEITDDSENFDKDTRNEANS</sequence>
<protein>
    <submittedName>
        <fullName evidence="1">Uncharacterized protein</fullName>
    </submittedName>
</protein>
<dbReference type="OrthoDB" id="196957at2759"/>
<evidence type="ECO:0000313" key="1">
    <source>
        <dbReference type="EMBL" id="CAF4693214.1"/>
    </source>
</evidence>
<proteinExistence type="predicted"/>
<organism evidence="1 2">
    <name type="scientific">Didymodactylos carnosus</name>
    <dbReference type="NCBI Taxonomy" id="1234261"/>
    <lineage>
        <taxon>Eukaryota</taxon>
        <taxon>Metazoa</taxon>
        <taxon>Spiralia</taxon>
        <taxon>Gnathifera</taxon>
        <taxon>Rotifera</taxon>
        <taxon>Eurotatoria</taxon>
        <taxon>Bdelloidea</taxon>
        <taxon>Philodinida</taxon>
        <taxon>Philodinidae</taxon>
        <taxon>Didymodactylos</taxon>
    </lineage>
</organism>
<dbReference type="Proteomes" id="UP000681722">
    <property type="component" value="Unassembled WGS sequence"/>
</dbReference>
<feature type="non-terminal residue" evidence="1">
    <location>
        <position position="66"/>
    </location>
</feature>
<feature type="non-terminal residue" evidence="1">
    <location>
        <position position="1"/>
    </location>
</feature>
<name>A0A8S3A326_9BILA</name>
<evidence type="ECO:0000313" key="2">
    <source>
        <dbReference type="Proteomes" id="UP000681722"/>
    </source>
</evidence>
<dbReference type="AlphaFoldDB" id="A0A8S3A326"/>
<comment type="caution">
    <text evidence="1">The sequence shown here is derived from an EMBL/GenBank/DDBJ whole genome shotgun (WGS) entry which is preliminary data.</text>
</comment>
<reference evidence="1" key="1">
    <citation type="submission" date="2021-02" db="EMBL/GenBank/DDBJ databases">
        <authorList>
            <person name="Nowell W R."/>
        </authorList>
    </citation>
    <scope>NUCLEOTIDE SEQUENCE</scope>
</reference>
<accession>A0A8S3A326</accession>
<dbReference type="EMBL" id="CAJOBC010159065">
    <property type="protein sequence ID" value="CAF4693214.1"/>
    <property type="molecule type" value="Genomic_DNA"/>
</dbReference>